<feature type="domain" description="MADF" evidence="1">
    <location>
        <begin position="10"/>
        <end position="100"/>
    </location>
</feature>
<accession>A0AAU9U7T0</accession>
<evidence type="ECO:0000313" key="2">
    <source>
        <dbReference type="EMBL" id="CAH2095126.1"/>
    </source>
</evidence>
<dbReference type="AlphaFoldDB" id="A0AAU9U7T0"/>
<dbReference type="Proteomes" id="UP001153954">
    <property type="component" value="Unassembled WGS sequence"/>
</dbReference>
<evidence type="ECO:0000259" key="1">
    <source>
        <dbReference type="PROSITE" id="PS51029"/>
    </source>
</evidence>
<sequence>MEWNNEKYVELIEEYRKCEILWDVRNANYKNNRMKRDVLLGLAEKYNLNEESVKKKLRTSEPHSTGNTSVSRIKKAVLDLQNNKKWFAYEPLKFILDVTEPHPGTASTITVSTYYYIIDSRFEKIAII</sequence>
<protein>
    <recommendedName>
        <fullName evidence="1">MADF domain-containing protein</fullName>
    </recommendedName>
</protein>
<reference evidence="2" key="1">
    <citation type="submission" date="2022-03" db="EMBL/GenBank/DDBJ databases">
        <authorList>
            <person name="Tunstrom K."/>
        </authorList>
    </citation>
    <scope>NUCLEOTIDE SEQUENCE</scope>
</reference>
<comment type="caution">
    <text evidence="2">The sequence shown here is derived from an EMBL/GenBank/DDBJ whole genome shotgun (WGS) entry which is preliminary data.</text>
</comment>
<dbReference type="Pfam" id="PF10545">
    <property type="entry name" value="MADF_DNA_bdg"/>
    <property type="match status" value="1"/>
</dbReference>
<dbReference type="InterPro" id="IPR006578">
    <property type="entry name" value="MADF-dom"/>
</dbReference>
<dbReference type="PROSITE" id="PS51029">
    <property type="entry name" value="MADF"/>
    <property type="match status" value="1"/>
</dbReference>
<proteinExistence type="predicted"/>
<evidence type="ECO:0000313" key="3">
    <source>
        <dbReference type="Proteomes" id="UP001153954"/>
    </source>
</evidence>
<gene>
    <name evidence="2" type="ORF">EEDITHA_LOCUS10616</name>
</gene>
<name>A0AAU9U7T0_EUPED</name>
<keyword evidence="3" id="KW-1185">Reference proteome</keyword>
<dbReference type="SMART" id="SM00595">
    <property type="entry name" value="MADF"/>
    <property type="match status" value="1"/>
</dbReference>
<dbReference type="EMBL" id="CAKOGL010000015">
    <property type="protein sequence ID" value="CAH2095126.1"/>
    <property type="molecule type" value="Genomic_DNA"/>
</dbReference>
<dbReference type="PANTHER" id="PTHR21505">
    <property type="entry name" value="MADF DOMAIN-CONTAINING PROTEIN-RELATED"/>
    <property type="match status" value="1"/>
</dbReference>
<organism evidence="2 3">
    <name type="scientific">Euphydryas editha</name>
    <name type="common">Edith's checkerspot</name>
    <dbReference type="NCBI Taxonomy" id="104508"/>
    <lineage>
        <taxon>Eukaryota</taxon>
        <taxon>Metazoa</taxon>
        <taxon>Ecdysozoa</taxon>
        <taxon>Arthropoda</taxon>
        <taxon>Hexapoda</taxon>
        <taxon>Insecta</taxon>
        <taxon>Pterygota</taxon>
        <taxon>Neoptera</taxon>
        <taxon>Endopterygota</taxon>
        <taxon>Lepidoptera</taxon>
        <taxon>Glossata</taxon>
        <taxon>Ditrysia</taxon>
        <taxon>Papilionoidea</taxon>
        <taxon>Nymphalidae</taxon>
        <taxon>Nymphalinae</taxon>
        <taxon>Euphydryas</taxon>
    </lineage>
</organism>
<dbReference type="PANTHER" id="PTHR21505:SF8">
    <property type="entry name" value="DPT-YFP REPRESSOR BY OVEREXPRESSION, ISOFORM D-RELATED"/>
    <property type="match status" value="1"/>
</dbReference>